<gene>
    <name evidence="1" type="ORF">L6164_023219</name>
</gene>
<evidence type="ECO:0000313" key="2">
    <source>
        <dbReference type="Proteomes" id="UP000828941"/>
    </source>
</evidence>
<dbReference type="Proteomes" id="UP000828941">
    <property type="component" value="Chromosome 9"/>
</dbReference>
<comment type="caution">
    <text evidence="1">The sequence shown here is derived from an EMBL/GenBank/DDBJ whole genome shotgun (WGS) entry which is preliminary data.</text>
</comment>
<sequence length="459" mass="51226">MSLSLKLAASWRIPSLPPSNHRFSHTRHGIIPFPSCLAKLKNTHLSQSHRRRPCSSNGNDSAYGQSEAYNNEVPYVLFIVDVAFFGDEMSSLQQLCLFLLSKCRSLKSAKQIHAHVYKNGLDTDPLVAGKLLLCAVSISNALHYARCLLQQFPNPDAFMYNTLIRGLAESETPSDSLHTFVKMRRQSIVLPDSFSFAFTLKAVANCRSLRAGLQLHGQALCHGLDSHIFVGTTLISMYAECGNVHSTRQVFEEMSDPNVVTWNAVVTASFRCGDMEGAEHMFKRMPIRNLTSWNVMLAGYTKAVSAEKEQIEKGGSLNGHLSMDWRFWTTLKNGVWILKRLRRYGVSGILSYGLLNTAYYLTTFLFVWLYIAPSPGKMGYLAAVERFLKVMAMVWAGSQVTKLIRAGGALALAPFVDRGLSWFTVKFKFESQGKAFMAIVGFCFGLAVILFLVITLLWA</sequence>
<protein>
    <submittedName>
        <fullName evidence="1">Uncharacterized protein</fullName>
    </submittedName>
</protein>
<keyword evidence="2" id="KW-1185">Reference proteome</keyword>
<evidence type="ECO:0000313" key="1">
    <source>
        <dbReference type="EMBL" id="KAI4323627.1"/>
    </source>
</evidence>
<organism evidence="1 2">
    <name type="scientific">Bauhinia variegata</name>
    <name type="common">Purple orchid tree</name>
    <name type="synonym">Phanera variegata</name>
    <dbReference type="NCBI Taxonomy" id="167791"/>
    <lineage>
        <taxon>Eukaryota</taxon>
        <taxon>Viridiplantae</taxon>
        <taxon>Streptophyta</taxon>
        <taxon>Embryophyta</taxon>
        <taxon>Tracheophyta</taxon>
        <taxon>Spermatophyta</taxon>
        <taxon>Magnoliopsida</taxon>
        <taxon>eudicotyledons</taxon>
        <taxon>Gunneridae</taxon>
        <taxon>Pentapetalae</taxon>
        <taxon>rosids</taxon>
        <taxon>fabids</taxon>
        <taxon>Fabales</taxon>
        <taxon>Fabaceae</taxon>
        <taxon>Cercidoideae</taxon>
        <taxon>Cercideae</taxon>
        <taxon>Bauhiniinae</taxon>
        <taxon>Bauhinia</taxon>
    </lineage>
</organism>
<reference evidence="1 2" key="1">
    <citation type="journal article" date="2022" name="DNA Res.">
        <title>Chromosomal-level genome assembly of the orchid tree Bauhinia variegata (Leguminosae; Cercidoideae) supports the allotetraploid origin hypothesis of Bauhinia.</title>
        <authorList>
            <person name="Zhong Y."/>
            <person name="Chen Y."/>
            <person name="Zheng D."/>
            <person name="Pang J."/>
            <person name="Liu Y."/>
            <person name="Luo S."/>
            <person name="Meng S."/>
            <person name="Qian L."/>
            <person name="Wei D."/>
            <person name="Dai S."/>
            <person name="Zhou R."/>
        </authorList>
    </citation>
    <scope>NUCLEOTIDE SEQUENCE [LARGE SCALE GENOMIC DNA]</scope>
    <source>
        <strain evidence="1">BV-YZ2020</strain>
    </source>
</reference>
<dbReference type="EMBL" id="CM039434">
    <property type="protein sequence ID" value="KAI4323627.1"/>
    <property type="molecule type" value="Genomic_DNA"/>
</dbReference>
<proteinExistence type="predicted"/>
<accession>A0ACB9MJ27</accession>
<name>A0ACB9MJ27_BAUVA</name>